<keyword evidence="3" id="KW-0804">Transcription</keyword>
<dbReference type="InterPro" id="IPR009057">
    <property type="entry name" value="Homeodomain-like_sf"/>
</dbReference>
<evidence type="ECO:0000259" key="5">
    <source>
        <dbReference type="PROSITE" id="PS50977"/>
    </source>
</evidence>
<dbReference type="Proteomes" id="UP000624709">
    <property type="component" value="Unassembled WGS sequence"/>
</dbReference>
<dbReference type="EMBL" id="BOMS01000094">
    <property type="protein sequence ID" value="GIE70036.1"/>
    <property type="molecule type" value="Genomic_DNA"/>
</dbReference>
<keyword evidence="1" id="KW-0805">Transcription regulation</keyword>
<feature type="domain" description="HTH tetR-type" evidence="5">
    <location>
        <begin position="28"/>
        <end position="88"/>
    </location>
</feature>
<organism evidence="6 7">
    <name type="scientific">Actinoplanes palleronii</name>
    <dbReference type="NCBI Taxonomy" id="113570"/>
    <lineage>
        <taxon>Bacteria</taxon>
        <taxon>Bacillati</taxon>
        <taxon>Actinomycetota</taxon>
        <taxon>Actinomycetes</taxon>
        <taxon>Micromonosporales</taxon>
        <taxon>Micromonosporaceae</taxon>
        <taxon>Actinoplanes</taxon>
    </lineage>
</organism>
<dbReference type="Gene3D" id="1.10.357.10">
    <property type="entry name" value="Tetracycline Repressor, domain 2"/>
    <property type="match status" value="1"/>
</dbReference>
<proteinExistence type="predicted"/>
<evidence type="ECO:0000256" key="4">
    <source>
        <dbReference type="PROSITE-ProRule" id="PRU00335"/>
    </source>
</evidence>
<dbReference type="PANTHER" id="PTHR30055:SF151">
    <property type="entry name" value="TRANSCRIPTIONAL REGULATORY PROTEIN"/>
    <property type="match status" value="1"/>
</dbReference>
<evidence type="ECO:0000256" key="2">
    <source>
        <dbReference type="ARBA" id="ARBA00023125"/>
    </source>
</evidence>
<comment type="caution">
    <text evidence="6">The sequence shown here is derived from an EMBL/GenBank/DDBJ whole genome shotgun (WGS) entry which is preliminary data.</text>
</comment>
<dbReference type="Pfam" id="PF00440">
    <property type="entry name" value="TetR_N"/>
    <property type="match status" value="1"/>
</dbReference>
<dbReference type="InterPro" id="IPR001647">
    <property type="entry name" value="HTH_TetR"/>
</dbReference>
<feature type="DNA-binding region" description="H-T-H motif" evidence="4">
    <location>
        <begin position="51"/>
        <end position="70"/>
    </location>
</feature>
<dbReference type="PANTHER" id="PTHR30055">
    <property type="entry name" value="HTH-TYPE TRANSCRIPTIONAL REGULATOR RUTR"/>
    <property type="match status" value="1"/>
</dbReference>
<dbReference type="Pfam" id="PF02909">
    <property type="entry name" value="TetR_C_1"/>
    <property type="match status" value="1"/>
</dbReference>
<dbReference type="PROSITE" id="PS50977">
    <property type="entry name" value="HTH_TETR_2"/>
    <property type="match status" value="1"/>
</dbReference>
<gene>
    <name evidence="6" type="ORF">Apa02nite_061440</name>
</gene>
<evidence type="ECO:0000313" key="6">
    <source>
        <dbReference type="EMBL" id="GIE70036.1"/>
    </source>
</evidence>
<keyword evidence="7" id="KW-1185">Reference proteome</keyword>
<evidence type="ECO:0000256" key="1">
    <source>
        <dbReference type="ARBA" id="ARBA00023015"/>
    </source>
</evidence>
<sequence>MADFTGRILPLLWRRSIPARKAAGRPPRLSVDLVVATAIRLADASGLDAASMAGIAAELSVATMTLYTYVPSRDDLVDLMVDEVFGDRGLAGAAPVEFRERVRFYADRTFAMYRAHPWLARVSPVRPPIGPGMLAEREYMLATVAALGLPIGRLDAAALTLAGHITAAARLEAENTLISRATGLTTATWWQQRGELWETWFDAAAHPTMTTVWNGGGFEAQEQDPYEYGLCLLLDGIETEAGHAVSRDSWPRTAGDA</sequence>
<reference evidence="6 7" key="1">
    <citation type="submission" date="2021-01" db="EMBL/GenBank/DDBJ databases">
        <title>Whole genome shotgun sequence of Actinoplanes palleronii NBRC 14916.</title>
        <authorList>
            <person name="Komaki H."/>
            <person name="Tamura T."/>
        </authorList>
    </citation>
    <scope>NUCLEOTIDE SEQUENCE [LARGE SCALE GENOMIC DNA]</scope>
    <source>
        <strain evidence="6 7">NBRC 14916</strain>
    </source>
</reference>
<name>A0ABQ4BH82_9ACTN</name>
<dbReference type="InterPro" id="IPR036271">
    <property type="entry name" value="Tet_transcr_reg_TetR-rel_C_sf"/>
</dbReference>
<evidence type="ECO:0000313" key="7">
    <source>
        <dbReference type="Proteomes" id="UP000624709"/>
    </source>
</evidence>
<accession>A0ABQ4BH82</accession>
<dbReference type="SUPFAM" id="SSF46689">
    <property type="entry name" value="Homeodomain-like"/>
    <property type="match status" value="1"/>
</dbReference>
<dbReference type="InterPro" id="IPR004111">
    <property type="entry name" value="Repressor_TetR_C"/>
</dbReference>
<protein>
    <submittedName>
        <fullName evidence="6">TetR family transcriptional regulator</fullName>
    </submittedName>
</protein>
<dbReference type="SUPFAM" id="SSF48498">
    <property type="entry name" value="Tetracyclin repressor-like, C-terminal domain"/>
    <property type="match status" value="1"/>
</dbReference>
<dbReference type="RefSeq" id="WP_203828131.1">
    <property type="nucleotide sequence ID" value="NZ_BAAATY010000025.1"/>
</dbReference>
<evidence type="ECO:0000256" key="3">
    <source>
        <dbReference type="ARBA" id="ARBA00023163"/>
    </source>
</evidence>
<dbReference type="Gene3D" id="1.10.10.60">
    <property type="entry name" value="Homeodomain-like"/>
    <property type="match status" value="1"/>
</dbReference>
<keyword evidence="2 4" id="KW-0238">DNA-binding</keyword>
<dbReference type="InterPro" id="IPR050109">
    <property type="entry name" value="HTH-type_TetR-like_transc_reg"/>
</dbReference>